<evidence type="ECO:0000259" key="1">
    <source>
        <dbReference type="PROSITE" id="PS51857"/>
    </source>
</evidence>
<dbReference type="InterPro" id="IPR002059">
    <property type="entry name" value="CSP_DNA-bd"/>
</dbReference>
<dbReference type="AlphaFoldDB" id="A0A9W7ZHG7"/>
<gene>
    <name evidence="2" type="ORF">IWQ60_012089</name>
</gene>
<dbReference type="EMBL" id="JANBPT010001598">
    <property type="protein sequence ID" value="KAJ1906418.1"/>
    <property type="molecule type" value="Genomic_DNA"/>
</dbReference>
<reference evidence="2" key="1">
    <citation type="submission" date="2022-07" db="EMBL/GenBank/DDBJ databases">
        <title>Phylogenomic reconstructions and comparative analyses of Kickxellomycotina fungi.</title>
        <authorList>
            <person name="Reynolds N.K."/>
            <person name="Stajich J.E."/>
            <person name="Barry K."/>
            <person name="Grigoriev I.V."/>
            <person name="Crous P."/>
            <person name="Smith M.E."/>
        </authorList>
    </citation>
    <scope>NUCLEOTIDE SEQUENCE</scope>
    <source>
        <strain evidence="2">RSA 861</strain>
    </source>
</reference>
<dbReference type="Proteomes" id="UP001150569">
    <property type="component" value="Unassembled WGS sequence"/>
</dbReference>
<organism evidence="2 3">
    <name type="scientific">Tieghemiomyces parasiticus</name>
    <dbReference type="NCBI Taxonomy" id="78921"/>
    <lineage>
        <taxon>Eukaryota</taxon>
        <taxon>Fungi</taxon>
        <taxon>Fungi incertae sedis</taxon>
        <taxon>Zoopagomycota</taxon>
        <taxon>Kickxellomycotina</taxon>
        <taxon>Dimargaritomycetes</taxon>
        <taxon>Dimargaritales</taxon>
        <taxon>Dimargaritaceae</taxon>
        <taxon>Tieghemiomyces</taxon>
    </lineage>
</organism>
<dbReference type="OrthoDB" id="422005at2759"/>
<dbReference type="SUPFAM" id="SSF50249">
    <property type="entry name" value="Nucleic acid-binding proteins"/>
    <property type="match status" value="1"/>
</dbReference>
<dbReference type="SMART" id="SM00357">
    <property type="entry name" value="CSP"/>
    <property type="match status" value="1"/>
</dbReference>
<name>A0A9W7ZHG7_9FUNG</name>
<dbReference type="PRINTS" id="PR00050">
    <property type="entry name" value="COLDSHOCK"/>
</dbReference>
<evidence type="ECO:0000313" key="2">
    <source>
        <dbReference type="EMBL" id="KAJ1906418.1"/>
    </source>
</evidence>
<sequence>MSRTSGTVKFFNSQKGYGFILPDNPVELSNAEVFVHHSVIINNGGFKSLAEGEKVEFDVVTGPKGFQAANVTGPNGTAVQGDPRAGRARVPPAYGAYPRSPYGSNTYGQVPLYGAQMQPHHAGALNFPGYGQVGGYPAGDLGLGGHHHHRLGLQHSPQLQPHSPHHQPRSAIGFSAPTQGFPQAPLYNGANGAGSNGNPGAFGGMGGPLANTTFATQGSSLFAENAPPANFNSYGFGVNGNGGQFGRSNFGAN</sequence>
<dbReference type="InterPro" id="IPR012340">
    <property type="entry name" value="NA-bd_OB-fold"/>
</dbReference>
<dbReference type="PROSITE" id="PS51857">
    <property type="entry name" value="CSD_2"/>
    <property type="match status" value="1"/>
</dbReference>
<accession>A0A9W7ZHG7</accession>
<dbReference type="InterPro" id="IPR050181">
    <property type="entry name" value="Cold_shock_domain"/>
</dbReference>
<dbReference type="GO" id="GO:0003676">
    <property type="term" value="F:nucleic acid binding"/>
    <property type="evidence" value="ECO:0007669"/>
    <property type="project" value="InterPro"/>
</dbReference>
<protein>
    <recommendedName>
        <fullName evidence="1">CSD domain-containing protein</fullName>
    </recommendedName>
</protein>
<dbReference type="Pfam" id="PF00313">
    <property type="entry name" value="CSD"/>
    <property type="match status" value="1"/>
</dbReference>
<dbReference type="Gene3D" id="2.40.50.140">
    <property type="entry name" value="Nucleic acid-binding proteins"/>
    <property type="match status" value="1"/>
</dbReference>
<comment type="caution">
    <text evidence="2">The sequence shown here is derived from an EMBL/GenBank/DDBJ whole genome shotgun (WGS) entry which is preliminary data.</text>
</comment>
<dbReference type="PANTHER" id="PTHR11544">
    <property type="entry name" value="COLD SHOCK DOMAIN CONTAINING PROTEINS"/>
    <property type="match status" value="1"/>
</dbReference>
<evidence type="ECO:0000313" key="3">
    <source>
        <dbReference type="Proteomes" id="UP001150569"/>
    </source>
</evidence>
<keyword evidence="3" id="KW-1185">Reference proteome</keyword>
<feature type="domain" description="CSD" evidence="1">
    <location>
        <begin position="3"/>
        <end position="73"/>
    </location>
</feature>
<proteinExistence type="predicted"/>
<dbReference type="InterPro" id="IPR011129">
    <property type="entry name" value="CSD"/>
</dbReference>